<dbReference type="OrthoDB" id="5977853at2759"/>
<comment type="subcellular location">
    <subcellularLocation>
        <location evidence="1">Cell membrane</location>
        <topology evidence="1">Multi-pass membrane protein</topology>
    </subcellularLocation>
</comment>
<dbReference type="PANTHER" id="PTHR24248:SF72">
    <property type="entry name" value="G-PROTEIN COUPLED RECEPTORS FAMILY 1 PROFILE DOMAIN-CONTAINING PROTEIN"/>
    <property type="match status" value="1"/>
</dbReference>
<keyword evidence="14" id="KW-1185">Reference proteome</keyword>
<keyword evidence="4 11" id="KW-0812">Transmembrane</keyword>
<dbReference type="InterPro" id="IPR000276">
    <property type="entry name" value="GPCR_Rhodpsn"/>
</dbReference>
<dbReference type="OMA" id="PCHIILA"/>
<evidence type="ECO:0000259" key="12">
    <source>
        <dbReference type="PROSITE" id="PS50262"/>
    </source>
</evidence>
<evidence type="ECO:0000256" key="4">
    <source>
        <dbReference type="ARBA" id="ARBA00022692"/>
    </source>
</evidence>
<dbReference type="GO" id="GO:0004930">
    <property type="term" value="F:G protein-coupled receptor activity"/>
    <property type="evidence" value="ECO:0007669"/>
    <property type="project" value="UniProtKB-KW"/>
</dbReference>
<keyword evidence="6" id="KW-0297">G-protein coupled receptor</keyword>
<organism evidence="13 14">
    <name type="scientific">Folsomia candida</name>
    <name type="common">Springtail</name>
    <dbReference type="NCBI Taxonomy" id="158441"/>
    <lineage>
        <taxon>Eukaryota</taxon>
        <taxon>Metazoa</taxon>
        <taxon>Ecdysozoa</taxon>
        <taxon>Arthropoda</taxon>
        <taxon>Hexapoda</taxon>
        <taxon>Collembola</taxon>
        <taxon>Entomobryomorpha</taxon>
        <taxon>Isotomoidea</taxon>
        <taxon>Isotomidae</taxon>
        <taxon>Proisotominae</taxon>
        <taxon>Folsomia</taxon>
    </lineage>
</organism>
<dbReference type="AlphaFoldDB" id="A0A226DZ64"/>
<feature type="transmembrane region" description="Helical" evidence="11">
    <location>
        <begin position="266"/>
        <end position="287"/>
    </location>
</feature>
<feature type="domain" description="G-protein coupled receptors family 1 profile" evidence="12">
    <location>
        <begin position="36"/>
        <end position="285"/>
    </location>
</feature>
<feature type="transmembrane region" description="Helical" evidence="11">
    <location>
        <begin position="234"/>
        <end position="254"/>
    </location>
</feature>
<feature type="transmembrane region" description="Helical" evidence="11">
    <location>
        <begin position="57"/>
        <end position="77"/>
    </location>
</feature>
<dbReference type="STRING" id="158441.A0A226DZ64"/>
<keyword evidence="8 13" id="KW-0675">Receptor</keyword>
<evidence type="ECO:0000256" key="7">
    <source>
        <dbReference type="ARBA" id="ARBA00023136"/>
    </source>
</evidence>
<evidence type="ECO:0000256" key="9">
    <source>
        <dbReference type="ARBA" id="ARBA00023224"/>
    </source>
</evidence>
<keyword evidence="5 11" id="KW-1133">Transmembrane helix</keyword>
<dbReference type="Pfam" id="PF00001">
    <property type="entry name" value="7tm_1"/>
    <property type="match status" value="1"/>
</dbReference>
<dbReference type="Proteomes" id="UP000198287">
    <property type="component" value="Unassembled WGS sequence"/>
</dbReference>
<comment type="caution">
    <text evidence="13">The sequence shown here is derived from an EMBL/GenBank/DDBJ whole genome shotgun (WGS) entry which is preliminary data.</text>
</comment>
<name>A0A226DZ64_FOLCA</name>
<evidence type="ECO:0000313" key="13">
    <source>
        <dbReference type="EMBL" id="OXA50318.1"/>
    </source>
</evidence>
<evidence type="ECO:0000256" key="8">
    <source>
        <dbReference type="ARBA" id="ARBA00023170"/>
    </source>
</evidence>
<dbReference type="GO" id="GO:0005886">
    <property type="term" value="C:plasma membrane"/>
    <property type="evidence" value="ECO:0007669"/>
    <property type="project" value="UniProtKB-SubCell"/>
</dbReference>
<protein>
    <submittedName>
        <fullName evidence="13">Alpha-1B adrenergic receptor</fullName>
    </submittedName>
</protein>
<dbReference type="GO" id="GO:0071880">
    <property type="term" value="P:adenylate cyclase-activating adrenergic receptor signaling pathway"/>
    <property type="evidence" value="ECO:0007669"/>
    <property type="project" value="TreeGrafter"/>
</dbReference>
<evidence type="ECO:0000256" key="3">
    <source>
        <dbReference type="ARBA" id="ARBA00022475"/>
    </source>
</evidence>
<evidence type="ECO:0000256" key="2">
    <source>
        <dbReference type="ARBA" id="ARBA00010663"/>
    </source>
</evidence>
<dbReference type="SMART" id="SM01381">
    <property type="entry name" value="7TM_GPCR_Srsx"/>
    <property type="match status" value="1"/>
</dbReference>
<keyword evidence="3" id="KW-1003">Cell membrane</keyword>
<feature type="transmembrane region" description="Helical" evidence="11">
    <location>
        <begin position="20"/>
        <end position="45"/>
    </location>
</feature>
<dbReference type="InterPro" id="IPR017452">
    <property type="entry name" value="GPCR_Rhodpsn_7TM"/>
</dbReference>
<dbReference type="PANTHER" id="PTHR24248">
    <property type="entry name" value="ADRENERGIC RECEPTOR-RELATED G-PROTEIN COUPLED RECEPTOR"/>
    <property type="match status" value="1"/>
</dbReference>
<evidence type="ECO:0000256" key="10">
    <source>
        <dbReference type="SAM" id="MobiDB-lite"/>
    </source>
</evidence>
<accession>A0A226DZ64</accession>
<keyword evidence="7 11" id="KW-0472">Membrane</keyword>
<dbReference type="CDD" id="cd14967">
    <property type="entry name" value="7tmA_amine_R-like"/>
    <property type="match status" value="1"/>
</dbReference>
<sequence>MNETTSNFELPPLEWTLIKIVQSAIFSGVIVSTVIGNFIALWAFFRYPKDLRSPTHYFLANLALADFLVGVLSLPYLAVFSVTLRWYFGHWWCIGWTVGHFWFCSSSILSTLAVCVERFIGVRYPLKHLRMMNTRTILSMICGVWVLAGILSALPLAIWPETRSEKPLDCKVNLRTGHVVVASVGIFHLPATAMVILYGGIYRAATAPMKQMREISTQNAKEQRSKQVRLAKKLSFLVGFLIISYLPMFSVFLALGFDPTFCSLEFFILLAWLRYFNSTVNPVIYAFSVPGYKRAFRAMFCSRSGSDDGQSGRNEMNNSSSTYTSNASMKRSTREKTRTTDA</sequence>
<dbReference type="EMBL" id="LNIX01000009">
    <property type="protein sequence ID" value="OXA50318.1"/>
    <property type="molecule type" value="Genomic_DNA"/>
</dbReference>
<dbReference type="SUPFAM" id="SSF81321">
    <property type="entry name" value="Family A G protein-coupled receptor-like"/>
    <property type="match status" value="1"/>
</dbReference>
<keyword evidence="9" id="KW-0807">Transducer</keyword>
<dbReference type="GO" id="GO:0043410">
    <property type="term" value="P:positive regulation of MAPK cascade"/>
    <property type="evidence" value="ECO:0007669"/>
    <property type="project" value="TreeGrafter"/>
</dbReference>
<evidence type="ECO:0000313" key="14">
    <source>
        <dbReference type="Proteomes" id="UP000198287"/>
    </source>
</evidence>
<gene>
    <name evidence="13" type="ORF">Fcan01_15216</name>
</gene>
<proteinExistence type="inferred from homology"/>
<comment type="similarity">
    <text evidence="2">Belongs to the G-protein coupled receptor 1 family.</text>
</comment>
<dbReference type="PRINTS" id="PR00237">
    <property type="entry name" value="GPCRRHODOPSN"/>
</dbReference>
<evidence type="ECO:0000256" key="6">
    <source>
        <dbReference type="ARBA" id="ARBA00023040"/>
    </source>
</evidence>
<dbReference type="Gene3D" id="1.20.1070.10">
    <property type="entry name" value="Rhodopsin 7-helix transmembrane proteins"/>
    <property type="match status" value="1"/>
</dbReference>
<dbReference type="PROSITE" id="PS50262">
    <property type="entry name" value="G_PROTEIN_RECEP_F1_2"/>
    <property type="match status" value="1"/>
</dbReference>
<feature type="transmembrane region" description="Helical" evidence="11">
    <location>
        <begin position="137"/>
        <end position="159"/>
    </location>
</feature>
<feature type="compositionally biased region" description="Low complexity" evidence="10">
    <location>
        <begin position="304"/>
        <end position="328"/>
    </location>
</feature>
<feature type="compositionally biased region" description="Basic and acidic residues" evidence="10">
    <location>
        <begin position="332"/>
        <end position="342"/>
    </location>
</feature>
<evidence type="ECO:0000256" key="1">
    <source>
        <dbReference type="ARBA" id="ARBA00004651"/>
    </source>
</evidence>
<feature type="transmembrane region" description="Helical" evidence="11">
    <location>
        <begin position="89"/>
        <end position="116"/>
    </location>
</feature>
<feature type="region of interest" description="Disordered" evidence="10">
    <location>
        <begin position="304"/>
        <end position="342"/>
    </location>
</feature>
<evidence type="ECO:0000256" key="11">
    <source>
        <dbReference type="SAM" id="Phobius"/>
    </source>
</evidence>
<evidence type="ECO:0000256" key="5">
    <source>
        <dbReference type="ARBA" id="ARBA00022989"/>
    </source>
</evidence>
<feature type="transmembrane region" description="Helical" evidence="11">
    <location>
        <begin position="179"/>
        <end position="202"/>
    </location>
</feature>
<reference evidence="13 14" key="1">
    <citation type="submission" date="2015-12" db="EMBL/GenBank/DDBJ databases">
        <title>The genome of Folsomia candida.</title>
        <authorList>
            <person name="Faddeeva A."/>
            <person name="Derks M.F."/>
            <person name="Anvar Y."/>
            <person name="Smit S."/>
            <person name="Van Straalen N."/>
            <person name="Roelofs D."/>
        </authorList>
    </citation>
    <scope>NUCLEOTIDE SEQUENCE [LARGE SCALE GENOMIC DNA]</scope>
    <source>
        <strain evidence="13 14">VU population</strain>
        <tissue evidence="13">Whole body</tissue>
    </source>
</reference>